<gene>
    <name evidence="8" type="ordered locus">AXX17_At5g32740</name>
</gene>
<evidence type="ECO:0000256" key="2">
    <source>
        <dbReference type="ARBA" id="ARBA00022771"/>
    </source>
</evidence>
<feature type="region of interest" description="Disordered" evidence="5">
    <location>
        <begin position="711"/>
        <end position="825"/>
    </location>
</feature>
<evidence type="ECO:0000259" key="7">
    <source>
        <dbReference type="PROSITE" id="PS50966"/>
    </source>
</evidence>
<dbReference type="PROSITE" id="PS50158">
    <property type="entry name" value="ZF_CCHC"/>
    <property type="match status" value="1"/>
</dbReference>
<protein>
    <recommendedName>
        <fullName evidence="10">Mutator-like transposase</fullName>
    </recommendedName>
</protein>
<feature type="compositionally biased region" description="Basic and acidic residues" evidence="5">
    <location>
        <begin position="752"/>
        <end position="765"/>
    </location>
</feature>
<dbReference type="PROSITE" id="PS50966">
    <property type="entry name" value="ZF_SWIM"/>
    <property type="match status" value="1"/>
</dbReference>
<keyword evidence="2 4" id="KW-0863">Zinc-finger</keyword>
<dbReference type="Pfam" id="PF10551">
    <property type="entry name" value="MULE"/>
    <property type="match status" value="1"/>
</dbReference>
<accession>A0A178UNB6</accession>
<feature type="compositionally biased region" description="Basic residues" evidence="5">
    <location>
        <begin position="725"/>
        <end position="747"/>
    </location>
</feature>
<evidence type="ECO:0000259" key="6">
    <source>
        <dbReference type="PROSITE" id="PS50158"/>
    </source>
</evidence>
<dbReference type="GO" id="GO:0008270">
    <property type="term" value="F:zinc ion binding"/>
    <property type="evidence" value="ECO:0007669"/>
    <property type="project" value="UniProtKB-KW"/>
</dbReference>
<sequence>MSTEDAVFQCYYGGNFVVENGIKVSYVGGGILSLESKPQVVLTNLMESLNESIWQQRIWYKLPYEEYSELKQLCNGDQNFQRMCLAAVWTKVVDIFLEKEENGDAGDGSHVDRVVGDGSHVDRAVGDGSIGDGAAGDGAVGDGSECDRVFIDMEARVEQNLAGFVDEEEHDNDESTPLNSDCEEGERRYVRCKKGSGDIRIEQVFDSIAEFKEAVIDYALKEGVNIKFTRWGSEKSEVRCSIGGNCKFRIYCAYDEKIGVYMVKTFIDEHACTKDGFCKVLKSRIIVDMFLNDIRQDPTFKVKAMQKAIEERYSLIASSDQCRKARGKALKMIQDEYDEQFARIHDYKEQLLETNLGSTVEVETITIDGIVKFDKFYVCFDALRKTWLAYCRPIIGIDGCFLKNNMKGQLLAAVGRDANNQFYPVAWAVVETENIDSWLWFIRKLKSDLKLQDGDGFTLISDRQKGLLNTVDQELPKVEHRMCARHIYGNLRRVYPGKDLSKKLFCAVAKSFNDYEYNRAIDELKQFDQGVYDAVMMRNPRNCSRAFFGCKSSCEDVSNNFSESYNNAINKAREMPLVEMLETIRRQTMIRIDMRLRKAIKHQGKFTLKVANTIKEETIYRKYCQVVPCGNGQFEVLENNHGFRVDMNAKTCACRRWNMTGIPCRHVLRIILNKKVNPEELVNSDWYLASKNLKIYSESISGVNGIGFWIRSGEPRIQPPPRPTGTKKKEKRKKGKNESPKKKKKGKGVQEPPEKRTKVSKEGRSIRCGRCSTEGHNTRSCPSVGVVNKRWPKKTPDGVSQSMSIGTNEGTSQRPSQPSQNSHFD</sequence>
<name>A0A178UNB6_ARATH</name>
<dbReference type="ExpressionAtlas" id="A0A178UNB6">
    <property type="expression patterns" value="baseline and differential"/>
</dbReference>
<dbReference type="Pfam" id="PF03108">
    <property type="entry name" value="DBD_Tnp_Mut"/>
    <property type="match status" value="1"/>
</dbReference>
<organism evidence="8 9">
    <name type="scientific">Arabidopsis thaliana</name>
    <name type="common">Mouse-ear cress</name>
    <dbReference type="NCBI Taxonomy" id="3702"/>
    <lineage>
        <taxon>Eukaryota</taxon>
        <taxon>Viridiplantae</taxon>
        <taxon>Streptophyta</taxon>
        <taxon>Embryophyta</taxon>
        <taxon>Tracheophyta</taxon>
        <taxon>Spermatophyta</taxon>
        <taxon>Magnoliopsida</taxon>
        <taxon>eudicotyledons</taxon>
        <taxon>Gunneridae</taxon>
        <taxon>Pentapetalae</taxon>
        <taxon>rosids</taxon>
        <taxon>malvids</taxon>
        <taxon>Brassicales</taxon>
        <taxon>Brassicaceae</taxon>
        <taxon>Camelineae</taxon>
        <taxon>Arabidopsis</taxon>
    </lineage>
</organism>
<feature type="domain" description="CCHC-type" evidence="6">
    <location>
        <begin position="767"/>
        <end position="783"/>
    </location>
</feature>
<dbReference type="GO" id="GO:0003676">
    <property type="term" value="F:nucleic acid binding"/>
    <property type="evidence" value="ECO:0007669"/>
    <property type="project" value="InterPro"/>
</dbReference>
<dbReference type="InterPro" id="IPR001878">
    <property type="entry name" value="Znf_CCHC"/>
</dbReference>
<evidence type="ECO:0000256" key="3">
    <source>
        <dbReference type="ARBA" id="ARBA00022833"/>
    </source>
</evidence>
<feature type="compositionally biased region" description="Polar residues" evidence="5">
    <location>
        <begin position="798"/>
        <end position="825"/>
    </location>
</feature>
<keyword evidence="1" id="KW-0479">Metal-binding</keyword>
<dbReference type="Pfam" id="PF04434">
    <property type="entry name" value="SWIM"/>
    <property type="match status" value="1"/>
</dbReference>
<dbReference type="InterPro" id="IPR018289">
    <property type="entry name" value="MULE_transposase_dom"/>
</dbReference>
<proteinExistence type="predicted"/>
<comment type="caution">
    <text evidence="8">The sequence shown here is derived from an EMBL/GenBank/DDBJ whole genome shotgun (WGS) entry which is preliminary data.</text>
</comment>
<dbReference type="InterPro" id="IPR004332">
    <property type="entry name" value="Transposase_MuDR"/>
</dbReference>
<dbReference type="Proteomes" id="UP000078284">
    <property type="component" value="Chromosome 5"/>
</dbReference>
<evidence type="ECO:0008006" key="10">
    <source>
        <dbReference type="Google" id="ProtNLM"/>
    </source>
</evidence>
<dbReference type="InterPro" id="IPR007527">
    <property type="entry name" value="Znf_SWIM"/>
</dbReference>
<evidence type="ECO:0000313" key="9">
    <source>
        <dbReference type="Proteomes" id="UP000078284"/>
    </source>
</evidence>
<dbReference type="InterPro" id="IPR006564">
    <property type="entry name" value="Znf_PMZ"/>
</dbReference>
<dbReference type="AlphaFoldDB" id="A0A178UNB6"/>
<keyword evidence="3" id="KW-0862">Zinc</keyword>
<evidence type="ECO:0000313" key="8">
    <source>
        <dbReference type="EMBL" id="OAO95319.1"/>
    </source>
</evidence>
<reference evidence="9" key="1">
    <citation type="journal article" date="2016" name="Proc. Natl. Acad. Sci. U.S.A.">
        <title>Chromosome-level assembly of Arabidopsis thaliana Ler reveals the extent of translocation and inversion polymorphisms.</title>
        <authorList>
            <person name="Zapata L."/>
            <person name="Ding J."/>
            <person name="Willing E.M."/>
            <person name="Hartwig B."/>
            <person name="Bezdan D."/>
            <person name="Jiao W.B."/>
            <person name="Patel V."/>
            <person name="Velikkakam James G."/>
            <person name="Koornneef M."/>
            <person name="Ossowski S."/>
            <person name="Schneeberger K."/>
        </authorList>
    </citation>
    <scope>NUCLEOTIDE SEQUENCE [LARGE SCALE GENOMIC DNA]</scope>
    <source>
        <strain evidence="9">cv. Landsberg erecta</strain>
    </source>
</reference>
<evidence type="ECO:0000256" key="4">
    <source>
        <dbReference type="PROSITE-ProRule" id="PRU00047"/>
    </source>
</evidence>
<evidence type="ECO:0000256" key="1">
    <source>
        <dbReference type="ARBA" id="ARBA00022723"/>
    </source>
</evidence>
<dbReference type="SMART" id="SM00575">
    <property type="entry name" value="ZnF_PMZ"/>
    <property type="match status" value="1"/>
</dbReference>
<feature type="domain" description="SWIM-type" evidence="7">
    <location>
        <begin position="643"/>
        <end position="675"/>
    </location>
</feature>
<dbReference type="PANTHER" id="PTHR31973:SF187">
    <property type="entry name" value="MUTATOR TRANSPOSASE MUDRA PROTEIN"/>
    <property type="match status" value="1"/>
</dbReference>
<dbReference type="EMBL" id="LUHQ01000005">
    <property type="protein sequence ID" value="OAO95319.1"/>
    <property type="molecule type" value="Genomic_DNA"/>
</dbReference>
<evidence type="ECO:0000256" key="5">
    <source>
        <dbReference type="SAM" id="MobiDB-lite"/>
    </source>
</evidence>
<dbReference type="PANTHER" id="PTHR31973">
    <property type="entry name" value="POLYPROTEIN, PUTATIVE-RELATED"/>
    <property type="match status" value="1"/>
</dbReference>